<comment type="caution">
    <text evidence="8">The sequence shown here is derived from an EMBL/GenBank/DDBJ whole genome shotgun (WGS) entry which is preliminary data.</text>
</comment>
<dbReference type="InterPro" id="IPR028607">
    <property type="entry name" value="DNPH1"/>
</dbReference>
<keyword evidence="3 7" id="KW-0546">Nucleotide metabolism</keyword>
<comment type="function">
    <text evidence="6">Part of a nucleotide salvage pathway that eliminates epigenetically modified 5-hydroxymethyl-dCMP (hmdCMP) in a two-step process entailing deamination to cytotoxic 5-hydroxymethyl-dUMP (hmdUMP), followed by its hydrolysis into 5-hydroxymethyluracil (hmU) and 2-deoxy-D-ribose 5-phosphate (deoxyribosephosphate). Catalyzes the second step in that pathway, the hydrolysis of the N-glycosidic bond in hmdUMP, degrading this cytotoxic nucleotide to avoid its genomic integration.</text>
</comment>
<dbReference type="PANTHER" id="PTHR15364">
    <property type="entry name" value="2'-DEOXYNUCLEOSIDE 5'-PHOSPHATE N-HYDROLASE 1"/>
    <property type="match status" value="1"/>
</dbReference>
<dbReference type="AlphaFoldDB" id="A0AA40HW71"/>
<keyword evidence="2 7" id="KW-0378">Hydrolase</keyword>
<evidence type="ECO:0000256" key="4">
    <source>
        <dbReference type="ARBA" id="ARBA00023295"/>
    </source>
</evidence>
<evidence type="ECO:0000313" key="8">
    <source>
        <dbReference type="EMBL" id="KAK1338378.1"/>
    </source>
</evidence>
<name>A0AA40HW71_CNENI</name>
<comment type="catalytic activity">
    <reaction evidence="7">
        <text>a purine 2'-deoxyribonucleoside 5'-phosphate + H2O = a purine nucleobase + 2-deoxy-D-ribose 5-phosphate</text>
        <dbReference type="Rhea" id="RHEA:51132"/>
        <dbReference type="ChEBI" id="CHEBI:15377"/>
        <dbReference type="ChEBI" id="CHEBI:26386"/>
        <dbReference type="ChEBI" id="CHEBI:62877"/>
        <dbReference type="ChEBI" id="CHEBI:142198"/>
    </reaction>
</comment>
<evidence type="ECO:0000256" key="7">
    <source>
        <dbReference type="HAMAP-Rule" id="MF_03036"/>
    </source>
</evidence>
<dbReference type="EMBL" id="JAULJE010000010">
    <property type="protein sequence ID" value="KAK1338378.1"/>
    <property type="molecule type" value="Genomic_DNA"/>
</dbReference>
<feature type="binding site" evidence="7">
    <location>
        <begin position="123"/>
        <end position="125"/>
    </location>
    <ligand>
        <name>substrate</name>
        <note>ligand shared between homodimeric partners</note>
    </ligand>
</feature>
<reference evidence="8" key="1">
    <citation type="submission" date="2023-06" db="EMBL/GenBank/DDBJ databases">
        <title>Reference genome for the Northern bat (Eptesicus nilssonii), a most northern bat species.</title>
        <authorList>
            <person name="Laine V.N."/>
            <person name="Pulliainen A.T."/>
            <person name="Lilley T.M."/>
        </authorList>
    </citation>
    <scope>NUCLEOTIDE SEQUENCE</scope>
    <source>
        <strain evidence="8">BLF_Eptnil</strain>
        <tissue evidence="8">Kidney</tissue>
    </source>
</reference>
<dbReference type="GO" id="GO:0009116">
    <property type="term" value="P:nucleoside metabolic process"/>
    <property type="evidence" value="ECO:0007669"/>
    <property type="project" value="UniProtKB-UniRule"/>
</dbReference>
<comment type="catalytic activity">
    <reaction evidence="5">
        <text>5-hydroxymethyl-dUMP + H2O = 5-hydroxymethyluracil + 2-deoxy-D-ribose 5-phosphate</text>
        <dbReference type="Rhea" id="RHEA:77099"/>
        <dbReference type="ChEBI" id="CHEBI:15377"/>
        <dbReference type="ChEBI" id="CHEBI:16964"/>
        <dbReference type="ChEBI" id="CHEBI:62877"/>
        <dbReference type="ChEBI" id="CHEBI:90409"/>
    </reaction>
    <physiologicalReaction direction="left-to-right" evidence="5">
        <dbReference type="Rhea" id="RHEA:77100"/>
    </physiologicalReaction>
</comment>
<dbReference type="GO" id="GO:0070694">
    <property type="term" value="F:5-hydroxymethyl-dUMP N-hydrolase activity"/>
    <property type="evidence" value="ECO:0007669"/>
    <property type="project" value="InterPro"/>
</dbReference>
<keyword evidence="4 7" id="KW-0326">Glycosidase</keyword>
<proteinExistence type="inferred from homology"/>
<evidence type="ECO:0000256" key="3">
    <source>
        <dbReference type="ARBA" id="ARBA00023080"/>
    </source>
</evidence>
<keyword evidence="7" id="KW-0963">Cytoplasm</keyword>
<feature type="binding site" description="in other chain" evidence="7">
    <location>
        <position position="99"/>
    </location>
    <ligand>
        <name>substrate</name>
        <note>ligand shared between homodimeric partners</note>
    </ligand>
</feature>
<dbReference type="GO" id="GO:0005634">
    <property type="term" value="C:nucleus"/>
    <property type="evidence" value="ECO:0007669"/>
    <property type="project" value="UniProtKB-SubCell"/>
</dbReference>
<evidence type="ECO:0000256" key="5">
    <source>
        <dbReference type="ARBA" id="ARBA00047460"/>
    </source>
</evidence>
<dbReference type="GO" id="GO:0005737">
    <property type="term" value="C:cytoplasm"/>
    <property type="evidence" value="ECO:0007669"/>
    <property type="project" value="UniProtKB-SubCell"/>
</dbReference>
<protein>
    <recommendedName>
        <fullName evidence="7">2'-deoxynucleoside 5'-phosphate N-hydrolase 1</fullName>
        <ecNumber evidence="7">3.2.2.-</ecNumber>
    </recommendedName>
    <alternativeName>
        <fullName evidence="7">c-Myc-responsive protein RCL</fullName>
    </alternativeName>
</protein>
<dbReference type="Pfam" id="PF05014">
    <property type="entry name" value="Nuc_deoxyrib_tr"/>
    <property type="match status" value="1"/>
</dbReference>
<comment type="subunit">
    <text evidence="1 7">Monomer and homodimer.</text>
</comment>
<comment type="function">
    <text evidence="7">Catalyzes the cleavage of the N-glycosidic bond of deoxyribonucleoside 5'-monophosphates to yield deoxyribose 5-phosphate and a purine or pyrimidine base. Deoxyribonucleoside 5'-monophosphates containing purine bases are preferred to those containing pyrimidine bases.</text>
</comment>
<evidence type="ECO:0000256" key="6">
    <source>
        <dbReference type="ARBA" id="ARBA00057727"/>
    </source>
</evidence>
<comment type="subcellular location">
    <subcellularLocation>
        <location evidence="7">Cytoplasm</location>
    </subcellularLocation>
    <subcellularLocation>
        <location evidence="7">Nucleus</location>
    </subcellularLocation>
</comment>
<dbReference type="GO" id="GO:0042803">
    <property type="term" value="F:protein homodimerization activity"/>
    <property type="evidence" value="ECO:0007669"/>
    <property type="project" value="UniProtKB-UniRule"/>
</dbReference>
<accession>A0AA40HW71</accession>
<dbReference type="GO" id="GO:0009159">
    <property type="term" value="P:deoxyribonucleoside monophosphate catabolic process"/>
    <property type="evidence" value="ECO:0007669"/>
    <property type="project" value="InterPro"/>
</dbReference>
<sequence length="169" mass="18535">MAAAAGAQGCGAPGRRALYFCGSIRGGREDQALYERIVSRLRRFGTVLTEHVADPELGAQGEQSAEGDRFIHERDLALLQRADLIVAEVTQPSLGVGYELGRAVALNKRILCLFRRKSGRVLSAMIRGAADGCRFQVWDYEVGEVEVMLDRYFAAYLPEQVVSSLDPTT</sequence>
<evidence type="ECO:0000256" key="2">
    <source>
        <dbReference type="ARBA" id="ARBA00022801"/>
    </source>
</evidence>
<feature type="binding site" description="in other chain" evidence="7">
    <location>
        <begin position="19"/>
        <end position="25"/>
    </location>
    <ligand>
        <name>substrate</name>
        <note>ligand shared between homodimeric partners</note>
    </ligand>
</feature>
<evidence type="ECO:0000313" key="9">
    <source>
        <dbReference type="Proteomes" id="UP001177744"/>
    </source>
</evidence>
<dbReference type="EC" id="3.2.2.-" evidence="7"/>
<feature type="binding site" description="in other chain" evidence="7">
    <location>
        <position position="34"/>
    </location>
    <ligand>
        <name>substrate</name>
        <note>ligand shared between homodimeric partners</note>
    </ligand>
</feature>
<dbReference type="Gene3D" id="3.40.50.450">
    <property type="match status" value="1"/>
</dbReference>
<dbReference type="InterPro" id="IPR007710">
    <property type="entry name" value="Nucleoside_deoxyribTrfase"/>
</dbReference>
<comment type="similarity">
    <text evidence="7">Belongs to the 2'-deoxynucleoside 5'-phosphate N-hydrolase 1 family.</text>
</comment>
<dbReference type="PANTHER" id="PTHR15364:SF0">
    <property type="entry name" value="2'-DEOXYNUCLEOSIDE 5'-PHOSPHATE N-HYDROLASE 1"/>
    <property type="match status" value="1"/>
</dbReference>
<organism evidence="8 9">
    <name type="scientific">Cnephaeus nilssonii</name>
    <name type="common">Northern bat</name>
    <name type="synonym">Eptesicus nilssonii</name>
    <dbReference type="NCBI Taxonomy" id="3371016"/>
    <lineage>
        <taxon>Eukaryota</taxon>
        <taxon>Metazoa</taxon>
        <taxon>Chordata</taxon>
        <taxon>Craniata</taxon>
        <taxon>Vertebrata</taxon>
        <taxon>Euteleostomi</taxon>
        <taxon>Mammalia</taxon>
        <taxon>Eutheria</taxon>
        <taxon>Laurasiatheria</taxon>
        <taxon>Chiroptera</taxon>
        <taxon>Yangochiroptera</taxon>
        <taxon>Vespertilionidae</taxon>
        <taxon>Cnephaeus</taxon>
    </lineage>
</organism>
<keyword evidence="9" id="KW-1185">Reference proteome</keyword>
<gene>
    <name evidence="7" type="primary">DNPH1</name>
    <name evidence="7" type="synonym">RCL</name>
    <name evidence="8" type="ORF">QTO34_001494</name>
</gene>
<evidence type="ECO:0000256" key="1">
    <source>
        <dbReference type="ARBA" id="ARBA00011407"/>
    </source>
</evidence>
<dbReference type="GO" id="GO:0006195">
    <property type="term" value="P:purine nucleotide catabolic process"/>
    <property type="evidence" value="ECO:0007669"/>
    <property type="project" value="UniProtKB-ARBA"/>
</dbReference>
<comment type="catalytic activity">
    <reaction evidence="7">
        <text>a pyrimidine 2'-deoxyribonucleoside 5'-phosphate + H2O = a pyrimidine nucleobase + 2-deoxy-D-ribose 5-phosphate</text>
        <dbReference type="Rhea" id="RHEA:57852"/>
        <dbReference type="ChEBI" id="CHEBI:15377"/>
        <dbReference type="ChEBI" id="CHEBI:26432"/>
        <dbReference type="ChEBI" id="CHEBI:62877"/>
        <dbReference type="ChEBI" id="CHEBI:142209"/>
    </reaction>
</comment>
<dbReference type="InterPro" id="IPR051239">
    <property type="entry name" value="2'-dNMP_N-hydrolase"/>
</dbReference>
<dbReference type="Proteomes" id="UP001177744">
    <property type="component" value="Unassembled WGS sequence"/>
</dbReference>
<dbReference type="HAMAP" id="MF_03036">
    <property type="entry name" value="Nuc_phosphate_hydrolase"/>
    <property type="match status" value="1"/>
</dbReference>
<dbReference type="SUPFAM" id="SSF52309">
    <property type="entry name" value="N-(deoxy)ribosyltransferase-like"/>
    <property type="match status" value="1"/>
</dbReference>
<keyword evidence="7" id="KW-0539">Nucleus</keyword>
<dbReference type="FunFam" id="3.40.50.450:FF:000019">
    <property type="entry name" value="2'-deoxynucleoside 5'-phosphate N-hydrolase 1"/>
    <property type="match status" value="1"/>
</dbReference>